<dbReference type="Proteomes" id="UP001320159">
    <property type="component" value="Unassembled WGS sequence"/>
</dbReference>
<dbReference type="AlphaFoldDB" id="A0AAP2RFE9"/>
<name>A0AAP2RFE9_9EURY</name>
<evidence type="ECO:0000256" key="1">
    <source>
        <dbReference type="ARBA" id="ARBA00022723"/>
    </source>
</evidence>
<dbReference type="SUPFAM" id="SSF54593">
    <property type="entry name" value="Glyoxalase/Bleomycin resistance protein/Dihydroxybiphenyl dioxygenase"/>
    <property type="match status" value="1"/>
</dbReference>
<evidence type="ECO:0000259" key="2">
    <source>
        <dbReference type="PROSITE" id="PS51819"/>
    </source>
</evidence>
<dbReference type="PROSITE" id="PS51819">
    <property type="entry name" value="VOC"/>
    <property type="match status" value="1"/>
</dbReference>
<accession>A0AAP2RFE9</accession>
<evidence type="ECO:0000313" key="4">
    <source>
        <dbReference type="Proteomes" id="UP001320159"/>
    </source>
</evidence>
<evidence type="ECO:0000313" key="3">
    <source>
        <dbReference type="EMBL" id="MCD1295595.1"/>
    </source>
</evidence>
<keyword evidence="1" id="KW-0479">Metal-binding</keyword>
<dbReference type="InterPro" id="IPR051332">
    <property type="entry name" value="Fosfomycin_Res_Enzymes"/>
</dbReference>
<dbReference type="CDD" id="cd06587">
    <property type="entry name" value="VOC"/>
    <property type="match status" value="1"/>
</dbReference>
<dbReference type="GO" id="GO:0046872">
    <property type="term" value="F:metal ion binding"/>
    <property type="evidence" value="ECO:0007669"/>
    <property type="project" value="UniProtKB-KW"/>
</dbReference>
<dbReference type="Gene3D" id="3.10.180.10">
    <property type="entry name" value="2,3-Dihydroxybiphenyl 1,2-Dioxygenase, domain 1"/>
    <property type="match status" value="1"/>
</dbReference>
<dbReference type="InterPro" id="IPR037523">
    <property type="entry name" value="VOC_core"/>
</dbReference>
<dbReference type="PANTHER" id="PTHR36113">
    <property type="entry name" value="LYASE, PUTATIVE-RELATED-RELATED"/>
    <property type="match status" value="1"/>
</dbReference>
<gene>
    <name evidence="3" type="ORF">CUJ83_11355</name>
</gene>
<feature type="domain" description="VOC" evidence="2">
    <location>
        <begin position="14"/>
        <end position="129"/>
    </location>
</feature>
<organism evidence="3 4">
    <name type="scientific">Methanooceanicella nereidis</name>
    <dbReference type="NCBI Taxonomy" id="2052831"/>
    <lineage>
        <taxon>Archaea</taxon>
        <taxon>Methanobacteriati</taxon>
        <taxon>Methanobacteriota</taxon>
        <taxon>Stenosarchaea group</taxon>
        <taxon>Methanomicrobia</taxon>
        <taxon>Methanocellales</taxon>
        <taxon>Methanocellaceae</taxon>
        <taxon>Methanooceanicella</taxon>
    </lineage>
</organism>
<sequence>MQLTSTGGKIKTSGLSHIAIRVNDLDRSIKFYTELFNIGLTRKGEDMAFLNTPGTPDSFAFFRSDQKISHACDLHHFGFFVSEEDFKKALDYIDKNSINILEGPGAWSDGTKYVYIEDPDGYRVQISTG</sequence>
<protein>
    <submittedName>
        <fullName evidence="3">VOC family protein</fullName>
    </submittedName>
</protein>
<dbReference type="PANTHER" id="PTHR36113:SF6">
    <property type="entry name" value="FOSFOMYCIN RESISTANCE PROTEIN FOSX"/>
    <property type="match status" value="1"/>
</dbReference>
<proteinExistence type="predicted"/>
<keyword evidence="4" id="KW-1185">Reference proteome</keyword>
<comment type="caution">
    <text evidence="3">The sequence shown here is derived from an EMBL/GenBank/DDBJ whole genome shotgun (WGS) entry which is preliminary data.</text>
</comment>
<dbReference type="InterPro" id="IPR029068">
    <property type="entry name" value="Glyas_Bleomycin-R_OHBP_Dase"/>
</dbReference>
<reference evidence="3 4" key="1">
    <citation type="submission" date="2017-11" db="EMBL/GenBank/DDBJ databases">
        <title>Isolation and Characterization of Family Methanocellaceae Species from Potential Methane Hydrate Area Offshore Southwestern Taiwan.</title>
        <authorList>
            <person name="Zhang W.-L."/>
            <person name="Chen W.-C."/>
            <person name="Lai M.-C."/>
            <person name="Chen S.-C."/>
        </authorList>
    </citation>
    <scope>NUCLEOTIDE SEQUENCE [LARGE SCALE GENOMIC DNA]</scope>
    <source>
        <strain evidence="3 4">CWC-04</strain>
    </source>
</reference>
<dbReference type="EMBL" id="PGCK01000009">
    <property type="protein sequence ID" value="MCD1295595.1"/>
    <property type="molecule type" value="Genomic_DNA"/>
</dbReference>
<dbReference type="InterPro" id="IPR004360">
    <property type="entry name" value="Glyas_Fos-R_dOase_dom"/>
</dbReference>
<dbReference type="Pfam" id="PF00903">
    <property type="entry name" value="Glyoxalase"/>
    <property type="match status" value="1"/>
</dbReference>